<dbReference type="STRING" id="101091.A0A1C7NP92"/>
<dbReference type="Pfam" id="PF06413">
    <property type="entry name" value="Neugrin"/>
    <property type="match status" value="1"/>
</dbReference>
<evidence type="ECO:0000256" key="4">
    <source>
        <dbReference type="SAM" id="MobiDB-lite"/>
    </source>
</evidence>
<evidence type="ECO:0000313" key="6">
    <source>
        <dbReference type="Proteomes" id="UP000093000"/>
    </source>
</evidence>
<comment type="caution">
    <text evidence="5">The sequence shown here is derived from an EMBL/GenBank/DDBJ whole genome shotgun (WGS) entry which is preliminary data.</text>
</comment>
<comment type="similarity">
    <text evidence="2">Belongs to the RRG9 family.</text>
</comment>
<organism evidence="5 6">
    <name type="scientific">Choanephora cucurbitarum</name>
    <dbReference type="NCBI Taxonomy" id="101091"/>
    <lineage>
        <taxon>Eukaryota</taxon>
        <taxon>Fungi</taxon>
        <taxon>Fungi incertae sedis</taxon>
        <taxon>Mucoromycota</taxon>
        <taxon>Mucoromycotina</taxon>
        <taxon>Mucoromycetes</taxon>
        <taxon>Mucorales</taxon>
        <taxon>Mucorineae</taxon>
        <taxon>Choanephoraceae</taxon>
        <taxon>Choanephoroideae</taxon>
        <taxon>Choanephora</taxon>
    </lineage>
</organism>
<sequence length="111" mass="13197">MFGLALSHSNFVRMPVRLFTTKPTSERWLPKKRVSRPTMDKIRLLAALQPSIYNPVRISQEFKLSVEAVKRILKSKYLPTQKDAERQEKNRFEAMRHRREQFKTNKPQGKE</sequence>
<evidence type="ECO:0000256" key="2">
    <source>
        <dbReference type="ARBA" id="ARBA00010895"/>
    </source>
</evidence>
<proteinExistence type="inferred from homology"/>
<evidence type="ECO:0000313" key="5">
    <source>
        <dbReference type="EMBL" id="OBZ90953.1"/>
    </source>
</evidence>
<feature type="region of interest" description="Disordered" evidence="4">
    <location>
        <begin position="79"/>
        <end position="111"/>
    </location>
</feature>
<dbReference type="GO" id="GO:0005634">
    <property type="term" value="C:nucleus"/>
    <property type="evidence" value="ECO:0007669"/>
    <property type="project" value="TreeGrafter"/>
</dbReference>
<reference evidence="5 6" key="1">
    <citation type="submission" date="2016-03" db="EMBL/GenBank/DDBJ databases">
        <title>Choanephora cucurbitarum.</title>
        <authorList>
            <person name="Min B."/>
            <person name="Park H."/>
            <person name="Park J.-H."/>
            <person name="Shin H.-D."/>
            <person name="Choi I.-G."/>
        </authorList>
    </citation>
    <scope>NUCLEOTIDE SEQUENCE [LARGE SCALE GENOMIC DNA]</scope>
    <source>
        <strain evidence="5 6">KUS-F28377</strain>
    </source>
</reference>
<dbReference type="OrthoDB" id="5578174at2759"/>
<dbReference type="Proteomes" id="UP000093000">
    <property type="component" value="Unassembled WGS sequence"/>
</dbReference>
<dbReference type="AlphaFoldDB" id="A0A1C7NP92"/>
<gene>
    <name evidence="5" type="primary">RRG9</name>
    <name evidence="5" type="ORF">A0J61_01012</name>
</gene>
<dbReference type="InParanoid" id="A0A1C7NP92"/>
<feature type="compositionally biased region" description="Basic and acidic residues" evidence="4">
    <location>
        <begin position="82"/>
        <end position="95"/>
    </location>
</feature>
<dbReference type="PANTHER" id="PTHR13475:SF3">
    <property type="entry name" value="NEUGRIN"/>
    <property type="match status" value="1"/>
</dbReference>
<accession>A0A1C7NP92</accession>
<name>A0A1C7NP92_9FUNG</name>
<dbReference type="InterPro" id="IPR010487">
    <property type="entry name" value="NGRN/Rrg9"/>
</dbReference>
<comment type="function">
    <text evidence="1">Required for respiratory activity and maintenance and expression of the mitochondrial genome.</text>
</comment>
<evidence type="ECO:0000256" key="1">
    <source>
        <dbReference type="ARBA" id="ARBA00003548"/>
    </source>
</evidence>
<dbReference type="PANTHER" id="PTHR13475">
    <property type="entry name" value="NEUGRIN"/>
    <property type="match status" value="1"/>
</dbReference>
<keyword evidence="6" id="KW-1185">Reference proteome</keyword>
<protein>
    <recommendedName>
        <fullName evidence="3">Required for respiratory growth protein 9, mitochondrial</fullName>
    </recommendedName>
</protein>
<dbReference type="EMBL" id="LUGH01000027">
    <property type="protein sequence ID" value="OBZ90953.1"/>
    <property type="molecule type" value="Genomic_DNA"/>
</dbReference>
<evidence type="ECO:0000256" key="3">
    <source>
        <dbReference type="ARBA" id="ARBA00013566"/>
    </source>
</evidence>